<dbReference type="Pfam" id="PF00581">
    <property type="entry name" value="Rhodanese"/>
    <property type="match status" value="1"/>
</dbReference>
<dbReference type="EC" id="3.1.3.48" evidence="7"/>
<gene>
    <name evidence="9" type="primary">CDC25C</name>
</gene>
<dbReference type="InParanoid" id="H3BDC8"/>
<dbReference type="CDD" id="cd01530">
    <property type="entry name" value="Cdc25"/>
    <property type="match status" value="1"/>
</dbReference>
<dbReference type="PRINTS" id="PR00716">
    <property type="entry name" value="MPIPHPHTASE"/>
</dbReference>
<dbReference type="GO" id="GO:0000086">
    <property type="term" value="P:G2/M transition of mitotic cell cycle"/>
    <property type="evidence" value="ECO:0007669"/>
    <property type="project" value="TreeGrafter"/>
</dbReference>
<dbReference type="GeneTree" id="ENSGT00940000161460"/>
<dbReference type="GO" id="GO:0005737">
    <property type="term" value="C:cytoplasm"/>
    <property type="evidence" value="ECO:0007669"/>
    <property type="project" value="TreeGrafter"/>
</dbReference>
<evidence type="ECO:0000256" key="3">
    <source>
        <dbReference type="ARBA" id="ARBA00022776"/>
    </source>
</evidence>
<name>H3BDC8_LATCH</name>
<comment type="catalytic activity">
    <reaction evidence="7">
        <text>O-phospho-L-tyrosyl-[protein] + H2O = L-tyrosyl-[protein] + phosphate</text>
        <dbReference type="Rhea" id="RHEA:10684"/>
        <dbReference type="Rhea" id="RHEA-COMP:10136"/>
        <dbReference type="Rhea" id="RHEA-COMP:20101"/>
        <dbReference type="ChEBI" id="CHEBI:15377"/>
        <dbReference type="ChEBI" id="CHEBI:43474"/>
        <dbReference type="ChEBI" id="CHEBI:46858"/>
        <dbReference type="ChEBI" id="CHEBI:61978"/>
        <dbReference type="EC" id="3.1.3.48"/>
    </reaction>
</comment>
<keyword evidence="3 7" id="KW-0498">Mitosis</keyword>
<dbReference type="GO" id="GO:0010971">
    <property type="term" value="P:positive regulation of G2/M transition of mitotic cell cycle"/>
    <property type="evidence" value="ECO:0007669"/>
    <property type="project" value="TreeGrafter"/>
</dbReference>
<proteinExistence type="inferred from homology"/>
<dbReference type="GO" id="GO:0051301">
    <property type="term" value="P:cell division"/>
    <property type="evidence" value="ECO:0007669"/>
    <property type="project" value="UniProtKB-UniRule"/>
</dbReference>
<comment type="function">
    <text evidence="7">Tyrosine protein phosphatase which functions as a dosage-dependent inducer of mitotic progression.</text>
</comment>
<protein>
    <recommendedName>
        <fullName evidence="7">M-phase inducer phosphatase</fullName>
        <ecNumber evidence="7">3.1.3.48</ecNumber>
    </recommendedName>
</protein>
<dbReference type="PROSITE" id="PS50206">
    <property type="entry name" value="RHODANESE_3"/>
    <property type="match status" value="1"/>
</dbReference>
<accession>H3BDC8</accession>
<dbReference type="eggNOG" id="KOG3772">
    <property type="taxonomic scope" value="Eukaryota"/>
</dbReference>
<dbReference type="EMBL" id="AFYH01039565">
    <property type="status" value="NOT_ANNOTATED_CDS"/>
    <property type="molecule type" value="Genomic_DNA"/>
</dbReference>
<evidence type="ECO:0000313" key="10">
    <source>
        <dbReference type="Proteomes" id="UP000008672"/>
    </source>
</evidence>
<organism evidence="9 10">
    <name type="scientific">Latimeria chalumnae</name>
    <name type="common">Coelacanth</name>
    <dbReference type="NCBI Taxonomy" id="7897"/>
    <lineage>
        <taxon>Eukaryota</taxon>
        <taxon>Metazoa</taxon>
        <taxon>Chordata</taxon>
        <taxon>Craniata</taxon>
        <taxon>Vertebrata</taxon>
        <taxon>Euteleostomi</taxon>
        <taxon>Coelacanthiformes</taxon>
        <taxon>Coelacanthidae</taxon>
        <taxon>Latimeria</taxon>
    </lineage>
</organism>
<feature type="domain" description="Rhodanese" evidence="8">
    <location>
        <begin position="412"/>
        <end position="519"/>
    </location>
</feature>
<evidence type="ECO:0000256" key="7">
    <source>
        <dbReference type="RuleBase" id="RU368028"/>
    </source>
</evidence>
<keyword evidence="4 7" id="KW-0378">Hydrolase</keyword>
<dbReference type="Proteomes" id="UP000008672">
    <property type="component" value="Unassembled WGS sequence"/>
</dbReference>
<sequence>HTMSENPSCSSHVGLVPSFRSNCRTLLNLVRESQPSLSFSPEQPMSPVTSLTFNMNNLSAFAGDTPRRCLDLSNVGQASVVLWPEEPEKWLSFSSGQPDSPHPLELNTPGHATVQLTLRTKACPRRLKESYLPRFLCSSPKVKNLNPLEGRIYLGSPVCDKENVGTLLVLPICKPFFRHAPQSSYLSKTATNQLLPVSLSSQRCLNMESCAIRGVESPITQDSLCLDEPINECEELDGITEIFQQVETEVTSTSVIHSNISMSSMAILLSGPLMSQDMEISEVRNVSTNRGRLFRFPSMPEKLNRPMLKRSVGLQGNETPVKTKRRKSIGSPIEEECENYVNHSRRSGLKRTLSLCNVDNSNVSDEDVCHRQLIGDFSKVYALPTVTGQHQDLKYITGEMMAAMLCGEFLGLIEKYYIIDCRYPYEYDGGHIMGALNLYRQDDIFNFFLKDPIFPTSEHKRIILLFHCEFSSERGPKMCRFLRGEDRNINEYPSLYYPELYVLKGGYKKFFHEFKEFCEPQAYCPMHHEDFREKMLKFRSKSKSWAGERRRREQITRLMKF</sequence>
<evidence type="ECO:0000256" key="1">
    <source>
        <dbReference type="ARBA" id="ARBA00011065"/>
    </source>
</evidence>
<dbReference type="Pfam" id="PF06617">
    <property type="entry name" value="M-inducer_phosp"/>
    <property type="match status" value="1"/>
</dbReference>
<dbReference type="GO" id="GO:0110032">
    <property type="term" value="P:positive regulation of G2/MI transition of meiotic cell cycle"/>
    <property type="evidence" value="ECO:0007669"/>
    <property type="project" value="TreeGrafter"/>
</dbReference>
<keyword evidence="5 7" id="KW-0904">Protein phosphatase</keyword>
<dbReference type="AlphaFoldDB" id="H3BDC8"/>
<comment type="similarity">
    <text evidence="1 7">Belongs to the MPI phosphatase family.</text>
</comment>
<dbReference type="FunFam" id="3.40.250.10:FF:000004">
    <property type="entry name" value="M-phase inducer phosphatase 1 isoform X1"/>
    <property type="match status" value="1"/>
</dbReference>
<dbReference type="OMA" id="HLDSKGP"/>
<keyword evidence="10" id="KW-1185">Reference proteome</keyword>
<dbReference type="PANTHER" id="PTHR10828:SF64">
    <property type="entry name" value="M-PHASE INDUCER PHOSPHATASE 3"/>
    <property type="match status" value="1"/>
</dbReference>
<evidence type="ECO:0000256" key="4">
    <source>
        <dbReference type="ARBA" id="ARBA00022801"/>
    </source>
</evidence>
<dbReference type="GO" id="GO:0005634">
    <property type="term" value="C:nucleus"/>
    <property type="evidence" value="ECO:0007669"/>
    <property type="project" value="TreeGrafter"/>
</dbReference>
<evidence type="ECO:0000259" key="8">
    <source>
        <dbReference type="PROSITE" id="PS50206"/>
    </source>
</evidence>
<dbReference type="FunCoup" id="H3BDC8">
    <property type="interactions" value="1902"/>
</dbReference>
<reference evidence="10" key="1">
    <citation type="submission" date="2011-08" db="EMBL/GenBank/DDBJ databases">
        <title>The draft genome of Latimeria chalumnae.</title>
        <authorList>
            <person name="Di Palma F."/>
            <person name="Alfoldi J."/>
            <person name="Johnson J."/>
            <person name="Berlin A."/>
            <person name="Gnerre S."/>
            <person name="Jaffe D."/>
            <person name="MacCallum I."/>
            <person name="Young S."/>
            <person name="Walker B.J."/>
            <person name="Lander E."/>
            <person name="Lindblad-Toh K."/>
        </authorList>
    </citation>
    <scope>NUCLEOTIDE SEQUENCE [LARGE SCALE GENOMIC DNA]</scope>
    <source>
        <strain evidence="10">Wild caught</strain>
    </source>
</reference>
<dbReference type="EMBL" id="AFYH01039566">
    <property type="status" value="NOT_ANNOTATED_CDS"/>
    <property type="molecule type" value="Genomic_DNA"/>
</dbReference>
<keyword evidence="2 7" id="KW-0132">Cell division</keyword>
<evidence type="ECO:0000256" key="5">
    <source>
        <dbReference type="ARBA" id="ARBA00022912"/>
    </source>
</evidence>
<evidence type="ECO:0000256" key="2">
    <source>
        <dbReference type="ARBA" id="ARBA00022618"/>
    </source>
</evidence>
<dbReference type="InterPro" id="IPR000751">
    <property type="entry name" value="MPI_Phosphatase"/>
</dbReference>
<dbReference type="SUPFAM" id="SSF52821">
    <property type="entry name" value="Rhodanese/Cell cycle control phosphatase"/>
    <property type="match status" value="1"/>
</dbReference>
<dbReference type="HOGENOM" id="CLU_014464_4_0_1"/>
<keyword evidence="6 7" id="KW-0131">Cell cycle</keyword>
<dbReference type="Ensembl" id="ENSLACT00000020037.1">
    <property type="protein sequence ID" value="ENSLACP00000019899.1"/>
    <property type="gene ID" value="ENSLACG00000017495.1"/>
</dbReference>
<dbReference type="InterPro" id="IPR036873">
    <property type="entry name" value="Rhodanese-like_dom_sf"/>
</dbReference>
<dbReference type="GO" id="GO:0004725">
    <property type="term" value="F:protein tyrosine phosphatase activity"/>
    <property type="evidence" value="ECO:0007669"/>
    <property type="project" value="UniProtKB-UniRule"/>
</dbReference>
<dbReference type="STRING" id="7897.ENSLACP00000019899"/>
<dbReference type="PANTHER" id="PTHR10828">
    <property type="entry name" value="M-PHASE INDUCER PHOSPHATASE DUAL SPECIFICITY PHOSPHATASE CDC25"/>
    <property type="match status" value="1"/>
</dbReference>
<reference evidence="9" key="2">
    <citation type="submission" date="2025-08" db="UniProtKB">
        <authorList>
            <consortium name="Ensembl"/>
        </authorList>
    </citation>
    <scope>IDENTIFICATION</scope>
</reference>
<reference evidence="9" key="3">
    <citation type="submission" date="2025-09" db="UniProtKB">
        <authorList>
            <consortium name="Ensembl"/>
        </authorList>
    </citation>
    <scope>IDENTIFICATION</scope>
</reference>
<dbReference type="SMART" id="SM00450">
    <property type="entry name" value="RHOD"/>
    <property type="match status" value="1"/>
</dbReference>
<dbReference type="InterPro" id="IPR001763">
    <property type="entry name" value="Rhodanese-like_dom"/>
</dbReference>
<evidence type="ECO:0000313" key="9">
    <source>
        <dbReference type="Ensembl" id="ENSLACP00000019899.1"/>
    </source>
</evidence>
<evidence type="ECO:0000256" key="6">
    <source>
        <dbReference type="ARBA" id="ARBA00023306"/>
    </source>
</evidence>
<dbReference type="Gene3D" id="3.40.250.10">
    <property type="entry name" value="Rhodanese-like domain"/>
    <property type="match status" value="1"/>
</dbReference>